<sequence length="441" mass="48763">MSRSCSFDSVLVALPAEPLSHVRSHSQSSLPSRRTDRRCCSSAGISLKSERASSTSSLKKARTCSSNASPTTARKHASLSTIPTVMLRVESSRSFESCTAFRRSESPAAVATWQALSRAIQLELKIQQEGQKPKAGSRYTVNSSFEKVNTELSSIEHAYDTQDGNKPVVLKRLNSPETAEHELAILRKINEANLPHVLRLRDTFEDPVTGERVLVFPELKRFDCNKLDLVKVAKYVKQLATGLQAAHAIGLAHLDLSISNLMLDENDDLVIIDWGLARFCDPAHVHPIGRGTPGYIAPEMYAGTATSTAPDIYSAGVIMGQWLEPYLTDCSLSYLGSKLVRSSTTSFITRKIQDHLDTQRIGYEDPWCPVVTYAAELLIKMFEVEPSRRITAAEIVQDPFVLAEDGEFEGTDFQSNAAALLRQSVCCGSPRDKPRIVMRYR</sequence>
<keyword evidence="3" id="KW-0723">Serine/threonine-protein kinase</keyword>
<dbReference type="AlphaFoldDB" id="A0A0L0HT33"/>
<evidence type="ECO:0000256" key="1">
    <source>
        <dbReference type="SAM" id="MobiDB-lite"/>
    </source>
</evidence>
<dbReference type="OMA" id="NGMDFAC"/>
<dbReference type="GeneID" id="27683982"/>
<feature type="domain" description="Protein kinase" evidence="2">
    <location>
        <begin position="127"/>
        <end position="401"/>
    </location>
</feature>
<feature type="compositionally biased region" description="Polar residues" evidence="1">
    <location>
        <begin position="52"/>
        <end position="78"/>
    </location>
</feature>
<dbReference type="SMART" id="SM00220">
    <property type="entry name" value="S_TKc"/>
    <property type="match status" value="1"/>
</dbReference>
<dbReference type="PANTHER" id="PTHR44167">
    <property type="entry name" value="OVARIAN-SPECIFIC SERINE/THREONINE-PROTEIN KINASE LOK-RELATED"/>
    <property type="match status" value="1"/>
</dbReference>
<evidence type="ECO:0000313" key="3">
    <source>
        <dbReference type="EMBL" id="KND04511.1"/>
    </source>
</evidence>
<dbReference type="GO" id="GO:0044773">
    <property type="term" value="P:mitotic DNA damage checkpoint signaling"/>
    <property type="evidence" value="ECO:0007669"/>
    <property type="project" value="TreeGrafter"/>
</dbReference>
<keyword evidence="3" id="KW-0808">Transferase</keyword>
<name>A0A0L0HT33_SPIPD</name>
<dbReference type="eggNOG" id="KOG0032">
    <property type="taxonomic scope" value="Eukaryota"/>
</dbReference>
<keyword evidence="3" id="KW-0418">Kinase</keyword>
<dbReference type="PANTHER" id="PTHR44167:SF24">
    <property type="entry name" value="SERINE_THREONINE-PROTEIN KINASE CHK2"/>
    <property type="match status" value="1"/>
</dbReference>
<dbReference type="InParanoid" id="A0A0L0HT33"/>
<organism evidence="3 4">
    <name type="scientific">Spizellomyces punctatus (strain DAOM BR117)</name>
    <dbReference type="NCBI Taxonomy" id="645134"/>
    <lineage>
        <taxon>Eukaryota</taxon>
        <taxon>Fungi</taxon>
        <taxon>Fungi incertae sedis</taxon>
        <taxon>Chytridiomycota</taxon>
        <taxon>Chytridiomycota incertae sedis</taxon>
        <taxon>Chytridiomycetes</taxon>
        <taxon>Spizellomycetales</taxon>
        <taxon>Spizellomycetaceae</taxon>
        <taxon>Spizellomyces</taxon>
    </lineage>
</organism>
<dbReference type="InterPro" id="IPR000719">
    <property type="entry name" value="Prot_kinase_dom"/>
</dbReference>
<evidence type="ECO:0000259" key="2">
    <source>
        <dbReference type="PROSITE" id="PS50011"/>
    </source>
</evidence>
<gene>
    <name evidence="3" type="ORF">SPPG_00239</name>
</gene>
<dbReference type="GO" id="GO:0004674">
    <property type="term" value="F:protein serine/threonine kinase activity"/>
    <property type="evidence" value="ECO:0007669"/>
    <property type="project" value="UniProtKB-KW"/>
</dbReference>
<protein>
    <submittedName>
        <fullName evidence="3">Serine/threonine protein kinase</fullName>
    </submittedName>
</protein>
<evidence type="ECO:0000313" key="4">
    <source>
        <dbReference type="Proteomes" id="UP000053201"/>
    </source>
</evidence>
<dbReference type="GO" id="GO:0005524">
    <property type="term" value="F:ATP binding"/>
    <property type="evidence" value="ECO:0007669"/>
    <property type="project" value="InterPro"/>
</dbReference>
<dbReference type="VEuPathDB" id="FungiDB:SPPG_00239"/>
<dbReference type="RefSeq" id="XP_016612550.1">
    <property type="nucleotide sequence ID" value="XM_016748571.1"/>
</dbReference>
<proteinExistence type="predicted"/>
<reference evidence="3 4" key="1">
    <citation type="submission" date="2009-08" db="EMBL/GenBank/DDBJ databases">
        <title>The Genome Sequence of Spizellomyces punctatus strain DAOM BR117.</title>
        <authorList>
            <consortium name="The Broad Institute Genome Sequencing Platform"/>
            <person name="Russ C."/>
            <person name="Cuomo C."/>
            <person name="Shea T."/>
            <person name="Young S.K."/>
            <person name="Zeng Q."/>
            <person name="Koehrsen M."/>
            <person name="Haas B."/>
            <person name="Borodovsky M."/>
            <person name="Guigo R."/>
            <person name="Alvarado L."/>
            <person name="Berlin A."/>
            <person name="Bochicchio J."/>
            <person name="Borenstein D."/>
            <person name="Chapman S."/>
            <person name="Chen Z."/>
            <person name="Engels R."/>
            <person name="Freedman E."/>
            <person name="Gellesch M."/>
            <person name="Goldberg J."/>
            <person name="Griggs A."/>
            <person name="Gujja S."/>
            <person name="Heiman D."/>
            <person name="Hepburn T."/>
            <person name="Howarth C."/>
            <person name="Jen D."/>
            <person name="Larson L."/>
            <person name="Lewis B."/>
            <person name="Mehta T."/>
            <person name="Park D."/>
            <person name="Pearson M."/>
            <person name="Roberts A."/>
            <person name="Saif S."/>
            <person name="Shenoy N."/>
            <person name="Sisk P."/>
            <person name="Stolte C."/>
            <person name="Sykes S."/>
            <person name="Thomson T."/>
            <person name="Walk T."/>
            <person name="White J."/>
            <person name="Yandava C."/>
            <person name="Burger G."/>
            <person name="Gray M.W."/>
            <person name="Holland P.W.H."/>
            <person name="King N."/>
            <person name="Lang F.B.F."/>
            <person name="Roger A.J."/>
            <person name="Ruiz-Trillo I."/>
            <person name="Lander E."/>
            <person name="Nusbaum C."/>
        </authorList>
    </citation>
    <scope>NUCLEOTIDE SEQUENCE [LARGE SCALE GENOMIC DNA]</scope>
    <source>
        <strain evidence="3 4">DAOM BR117</strain>
    </source>
</reference>
<dbReference type="Proteomes" id="UP000053201">
    <property type="component" value="Unassembled WGS sequence"/>
</dbReference>
<dbReference type="InterPro" id="IPR011009">
    <property type="entry name" value="Kinase-like_dom_sf"/>
</dbReference>
<dbReference type="GO" id="GO:0005634">
    <property type="term" value="C:nucleus"/>
    <property type="evidence" value="ECO:0007669"/>
    <property type="project" value="TreeGrafter"/>
</dbReference>
<dbReference type="SUPFAM" id="SSF56112">
    <property type="entry name" value="Protein kinase-like (PK-like)"/>
    <property type="match status" value="1"/>
</dbReference>
<dbReference type="STRING" id="645134.A0A0L0HT33"/>
<dbReference type="Pfam" id="PF00069">
    <property type="entry name" value="Pkinase"/>
    <property type="match status" value="1"/>
</dbReference>
<feature type="region of interest" description="Disordered" evidence="1">
    <location>
        <begin position="51"/>
        <end position="78"/>
    </location>
</feature>
<dbReference type="EMBL" id="KQ257450">
    <property type="protein sequence ID" value="KND04511.1"/>
    <property type="molecule type" value="Genomic_DNA"/>
</dbReference>
<keyword evidence="4" id="KW-1185">Reference proteome</keyword>
<dbReference type="Gene3D" id="1.10.510.10">
    <property type="entry name" value="Transferase(Phosphotransferase) domain 1"/>
    <property type="match status" value="1"/>
</dbReference>
<accession>A0A0L0HT33</accession>
<dbReference type="OrthoDB" id="4062651at2759"/>
<dbReference type="PROSITE" id="PS50011">
    <property type="entry name" value="PROTEIN_KINASE_DOM"/>
    <property type="match status" value="1"/>
</dbReference>